<accession>A0A1U7JJ11</accession>
<name>A0A1U7JJ11_9HYPH</name>
<reference evidence="1 2" key="1">
    <citation type="submission" date="2016-03" db="EMBL/GenBank/DDBJ databases">
        <title>Genome sequence of Nesiotobacter sp. nov., a moderately halophilic alphaproteobacterium isolated from the Yellow Sea, China.</title>
        <authorList>
            <person name="Zhang G."/>
            <person name="Zhang R."/>
        </authorList>
    </citation>
    <scope>NUCLEOTIDE SEQUENCE [LARGE SCALE GENOMIC DNA]</scope>
    <source>
        <strain evidence="1 2">WB1-6</strain>
    </source>
</reference>
<gene>
    <name evidence="1" type="ORF">A3843_06570</name>
</gene>
<sequence>MLLPPLSDTVKTFRGVTSDIAAISAQLRHIAGEVTSIESLLSLADEVPVIGEITAALQGVLPEITATIDGLTETMTATIDPIVIPLKAVLDALTKALDILADFVDDAADFAGDFAQAYGLIGLVETVLMDIGHLFGVGNLPAGVADFESTIGTALRLTNTDLMPLASAIGQFSRALPPLSATLRNDLNKVQPALLAVKQDLDTLLGKLKELTEPLRAAENAIPGGAELSQWIEDGAEWVTEKMGALIPSALKRHVLAPLEHDVLRWLDLTPLEVALKSINLSGLQAHQQNITPEQASTAHRRWQVIEHAFHQADLDPVTRAPQELWHLLLAQLTSAPHGAALSAAQARRRHP</sequence>
<dbReference type="AlphaFoldDB" id="A0A1U7JJ11"/>
<dbReference type="EMBL" id="LVVZ01000011">
    <property type="protein sequence ID" value="OKL44740.1"/>
    <property type="molecule type" value="Genomic_DNA"/>
</dbReference>
<comment type="caution">
    <text evidence="1">The sequence shown here is derived from an EMBL/GenBank/DDBJ whole genome shotgun (WGS) entry which is preliminary data.</text>
</comment>
<dbReference type="Proteomes" id="UP000185783">
    <property type="component" value="Unassembled WGS sequence"/>
</dbReference>
<proteinExistence type="predicted"/>
<keyword evidence="2" id="KW-1185">Reference proteome</keyword>
<evidence type="ECO:0000313" key="1">
    <source>
        <dbReference type="EMBL" id="OKL44740.1"/>
    </source>
</evidence>
<protein>
    <submittedName>
        <fullName evidence="1">Uncharacterized protein</fullName>
    </submittedName>
</protein>
<evidence type="ECO:0000313" key="2">
    <source>
        <dbReference type="Proteomes" id="UP000185783"/>
    </source>
</evidence>
<dbReference type="STRING" id="197461.A3843_06570"/>
<organism evidence="1 2">
    <name type="scientific">Pseudovibrio exalbescens</name>
    <dbReference type="NCBI Taxonomy" id="197461"/>
    <lineage>
        <taxon>Bacteria</taxon>
        <taxon>Pseudomonadati</taxon>
        <taxon>Pseudomonadota</taxon>
        <taxon>Alphaproteobacteria</taxon>
        <taxon>Hyphomicrobiales</taxon>
        <taxon>Stappiaceae</taxon>
        <taxon>Pseudovibrio</taxon>
    </lineage>
</organism>